<dbReference type="PANTHER" id="PTHR43433">
    <property type="entry name" value="HYDROLASE, ALPHA/BETA FOLD FAMILY PROTEIN"/>
    <property type="match status" value="1"/>
</dbReference>
<evidence type="ECO:0000259" key="2">
    <source>
        <dbReference type="Pfam" id="PF00561"/>
    </source>
</evidence>
<dbReference type="GO" id="GO:0016787">
    <property type="term" value="F:hydrolase activity"/>
    <property type="evidence" value="ECO:0007669"/>
    <property type="project" value="UniProtKB-KW"/>
</dbReference>
<evidence type="ECO:0000313" key="3">
    <source>
        <dbReference type="EMBL" id="NEK85225.1"/>
    </source>
</evidence>
<sequence length="299" mass="30704">MTGIQVGTGAVPETGDGVRAGTTPGGVRFWVDGQGPPLVLVAGWGQPALVWSGVLPRLTSRFSCITLDNRGLDAVGDSRGEVSVAGMADDVAAVVRSAGLGPAAVLGWSMGGAVAQEVAHRHPGVVSALLLLSTSARRSPVQRLWTRARLALADADVDRQVAETAALPWMFTPAACSDEERVLALTRANAAGAAAGPAGLRAQARALDDFDARSWLGDLAVPVLVLVGAEDVLTTVDLAVELADAIPGARLRVLPRGGHAVVLEQPYETVSAVLRFLRSTGGPALSPNAPSTVQREVGV</sequence>
<evidence type="ECO:0000313" key="4">
    <source>
        <dbReference type="Proteomes" id="UP000479241"/>
    </source>
</evidence>
<proteinExistence type="predicted"/>
<protein>
    <submittedName>
        <fullName evidence="3">Alpha/beta fold hydrolase</fullName>
    </submittedName>
</protein>
<dbReference type="PANTHER" id="PTHR43433:SF5">
    <property type="entry name" value="AB HYDROLASE-1 DOMAIN-CONTAINING PROTEIN"/>
    <property type="match status" value="1"/>
</dbReference>
<dbReference type="InterPro" id="IPR050471">
    <property type="entry name" value="AB_hydrolase"/>
</dbReference>
<gene>
    <name evidence="3" type="ORF">GCU60_05530</name>
</gene>
<accession>A0A6L9VZJ4</accession>
<dbReference type="RefSeq" id="WP_163203026.1">
    <property type="nucleotide sequence ID" value="NZ_JAAGWG010000007.1"/>
</dbReference>
<evidence type="ECO:0000256" key="1">
    <source>
        <dbReference type="SAM" id="MobiDB-lite"/>
    </source>
</evidence>
<reference evidence="3 4" key="1">
    <citation type="submission" date="2019-12" db="EMBL/GenBank/DDBJ databases">
        <title>the WGS of Blastococcus saxobsidens 67B17.</title>
        <authorList>
            <person name="Jiang Z."/>
        </authorList>
    </citation>
    <scope>NUCLEOTIDE SEQUENCE [LARGE SCALE GENOMIC DNA]</scope>
    <source>
        <strain evidence="3 4">67B17</strain>
    </source>
</reference>
<organism evidence="3 4">
    <name type="scientific">Blastococcus saxobsidens</name>
    <dbReference type="NCBI Taxonomy" id="138336"/>
    <lineage>
        <taxon>Bacteria</taxon>
        <taxon>Bacillati</taxon>
        <taxon>Actinomycetota</taxon>
        <taxon>Actinomycetes</taxon>
        <taxon>Geodermatophilales</taxon>
        <taxon>Geodermatophilaceae</taxon>
        <taxon>Blastococcus</taxon>
    </lineage>
</organism>
<feature type="region of interest" description="Disordered" evidence="1">
    <location>
        <begin position="1"/>
        <end position="20"/>
    </location>
</feature>
<name>A0A6L9VZJ4_9ACTN</name>
<keyword evidence="3" id="KW-0378">Hydrolase</keyword>
<dbReference type="SUPFAM" id="SSF53474">
    <property type="entry name" value="alpha/beta-Hydrolases"/>
    <property type="match status" value="1"/>
</dbReference>
<dbReference type="InterPro" id="IPR029058">
    <property type="entry name" value="AB_hydrolase_fold"/>
</dbReference>
<comment type="caution">
    <text evidence="3">The sequence shown here is derived from an EMBL/GenBank/DDBJ whole genome shotgun (WGS) entry which is preliminary data.</text>
</comment>
<dbReference type="Proteomes" id="UP000479241">
    <property type="component" value="Unassembled WGS sequence"/>
</dbReference>
<dbReference type="InterPro" id="IPR000073">
    <property type="entry name" value="AB_hydrolase_1"/>
</dbReference>
<dbReference type="Gene3D" id="3.40.50.1820">
    <property type="entry name" value="alpha/beta hydrolase"/>
    <property type="match status" value="1"/>
</dbReference>
<feature type="domain" description="AB hydrolase-1" evidence="2">
    <location>
        <begin position="36"/>
        <end position="265"/>
    </location>
</feature>
<dbReference type="Pfam" id="PF00561">
    <property type="entry name" value="Abhydrolase_1"/>
    <property type="match status" value="1"/>
</dbReference>
<dbReference type="AlphaFoldDB" id="A0A6L9VZJ4"/>
<dbReference type="EMBL" id="JAAGWG010000007">
    <property type="protein sequence ID" value="NEK85225.1"/>
    <property type="molecule type" value="Genomic_DNA"/>
</dbReference>